<keyword evidence="2" id="KW-0812">Transmembrane</keyword>
<evidence type="ECO:0000313" key="3">
    <source>
        <dbReference type="EMBL" id="VFJ98757.1"/>
    </source>
</evidence>
<organism evidence="3">
    <name type="scientific">Candidatus Kentrum sp. LFY</name>
    <dbReference type="NCBI Taxonomy" id="2126342"/>
    <lineage>
        <taxon>Bacteria</taxon>
        <taxon>Pseudomonadati</taxon>
        <taxon>Pseudomonadota</taxon>
        <taxon>Gammaproteobacteria</taxon>
        <taxon>Candidatus Kentrum</taxon>
    </lineage>
</organism>
<dbReference type="AlphaFoldDB" id="A0A450V1T0"/>
<reference evidence="3" key="1">
    <citation type="submission" date="2019-02" db="EMBL/GenBank/DDBJ databases">
        <authorList>
            <person name="Gruber-Vodicka R. H."/>
            <person name="Seah K. B. B."/>
        </authorList>
    </citation>
    <scope>NUCLEOTIDE SEQUENCE</scope>
    <source>
        <strain evidence="3">BECK_M6</strain>
    </source>
</reference>
<protein>
    <submittedName>
        <fullName evidence="3">Uncharacterized protein</fullName>
    </submittedName>
</protein>
<gene>
    <name evidence="3" type="ORF">BECKLFY1418A_GA0070994_10882</name>
</gene>
<name>A0A450V1T0_9GAMM</name>
<keyword evidence="2" id="KW-1133">Transmembrane helix</keyword>
<keyword evidence="2" id="KW-0472">Membrane</keyword>
<feature type="region of interest" description="Disordered" evidence="1">
    <location>
        <begin position="189"/>
        <end position="208"/>
    </location>
</feature>
<sequence>MMKTKNFSIVLFETFRMRNHFTAYGFCFPAQLEIFWALHGNLWVVFLVWLSNHFGHSARGDGNRCHGQYHGRCHGQMIRLFPVRHSQMSQVLYNASFALDTKSCIIGSSTSFARKALLRRKPLGSRTLGSRTLGSRTLGSRTLESRTLGSRTLESRTLESRTLGSRTLESRTLGSRTLGSRTLESRTLESRTLGSRTPGNRRWHRGTGFPRPVFPDVSLMDLYPYSPALLLLYFSTPRAPSARTIINPRWP</sequence>
<proteinExistence type="predicted"/>
<dbReference type="EMBL" id="CAADFH010000088">
    <property type="protein sequence ID" value="VFJ98757.1"/>
    <property type="molecule type" value="Genomic_DNA"/>
</dbReference>
<accession>A0A450V1T0</accession>
<evidence type="ECO:0000256" key="1">
    <source>
        <dbReference type="SAM" id="MobiDB-lite"/>
    </source>
</evidence>
<evidence type="ECO:0000256" key="2">
    <source>
        <dbReference type="SAM" id="Phobius"/>
    </source>
</evidence>
<feature type="transmembrane region" description="Helical" evidence="2">
    <location>
        <begin position="21"/>
        <end position="50"/>
    </location>
</feature>